<reference evidence="3" key="2">
    <citation type="journal article" date="2021" name="PeerJ">
        <title>Extensive microbial diversity within the chicken gut microbiome revealed by metagenomics and culture.</title>
        <authorList>
            <person name="Gilroy R."/>
            <person name="Ravi A."/>
            <person name="Getino M."/>
            <person name="Pursley I."/>
            <person name="Horton D.L."/>
            <person name="Alikhan N.F."/>
            <person name="Baker D."/>
            <person name="Gharbi K."/>
            <person name="Hall N."/>
            <person name="Watson M."/>
            <person name="Adriaenssens E.M."/>
            <person name="Foster-Nyarko E."/>
            <person name="Jarju S."/>
            <person name="Secka A."/>
            <person name="Antonio M."/>
            <person name="Oren A."/>
            <person name="Chaudhuri R.R."/>
            <person name="La Ragione R."/>
            <person name="Hildebrand F."/>
            <person name="Pallen M.J."/>
        </authorList>
    </citation>
    <scope>NUCLEOTIDE SEQUENCE</scope>
    <source>
        <strain evidence="3">ChiGjej1B1-24693</strain>
    </source>
</reference>
<evidence type="ECO:0000256" key="2">
    <source>
        <dbReference type="SAM" id="SignalP"/>
    </source>
</evidence>
<dbReference type="AlphaFoldDB" id="A0A9D1GWU7"/>
<gene>
    <name evidence="3" type="ORF">IAA98_04150</name>
</gene>
<feature type="chain" id="PRO_5039037836" evidence="2">
    <location>
        <begin position="46"/>
        <end position="763"/>
    </location>
</feature>
<dbReference type="SUPFAM" id="SSF50934">
    <property type="entry name" value="Tachylectin-2"/>
    <property type="match status" value="1"/>
</dbReference>
<accession>A0A9D1GWU7</accession>
<dbReference type="InterPro" id="IPR036813">
    <property type="entry name" value="Tachylectin2_sf"/>
</dbReference>
<dbReference type="InterPro" id="IPR015943">
    <property type="entry name" value="WD40/YVTN_repeat-like_dom_sf"/>
</dbReference>
<dbReference type="EMBL" id="DVLP01000122">
    <property type="protein sequence ID" value="HIT74757.1"/>
    <property type="molecule type" value="Genomic_DNA"/>
</dbReference>
<sequence>MVATDDLRTAPPSARPRRGRRTWTALVAAAATAALTIAPLTPTHAAPDEDLPPRVEERLAQDENLSHLGTPVNSQIGSPSITQEDNGRWMSYQVFKGVAGSEAPATFVAVDVETGETVQTCLLPDSEGVRNFDRSSDGKIYWATYYDFHLWQYDPATSTCNDLGDINPDETLDHAFGLTAGPDGTMFIGTYPDSRLHVYDPATDQIETIGTVHAPDGYIHGMSYDEASDSLIVATGAAAPTIWKIPNGGTDIDNKVLIADGTTVPGLDDTDFVQRLDVVADRIVALSSSRLLILDLDGKVEYWENTKNAMGYRVIPGPTETTFLYSANGGMLTLYDTATQEFTETGIDLDVYLSSGEVVDQDGTMMIQGTDASGVFTGNLETGEFTRHPIEFRQPTLIQKLFHGPDDSIWASGYMQGLAIVDPSGEQHGDTLNVGQYESAVVRDGKLYIAHYGNARVSVIDPETFDPADPSTVKLLFDGVAEGQDRPFGMAYNPDRDEIYVGSVAGYGKTQGGMAVYDPVTDEHTWLTDDLAVDQNVVSIAYNPVDQMVYIGTTLDGGLGSTPSDQTAGKLLVWDPETQEVVKEIDPIEGGREGISGLIVGDDGRVWGVAEEALFVYDPETGESTRTATVAGRYTEGTTYWAWAYLHHSAQDGMIYGTAGSRFFRIDPSTGESEQIGTGFGWSAVDDTGDVYLSSGADLYKYTVPQAVTGTDRDQKCLAVRSLQDGRQLDTSGLIRGEQSFYDKLTGRVADGKGPALEAAWCD</sequence>
<dbReference type="PANTHER" id="PTHR47197">
    <property type="entry name" value="PROTEIN NIRF"/>
    <property type="match status" value="1"/>
</dbReference>
<proteinExistence type="predicted"/>
<reference evidence="3" key="1">
    <citation type="submission" date="2020-10" db="EMBL/GenBank/DDBJ databases">
        <authorList>
            <person name="Gilroy R."/>
        </authorList>
    </citation>
    <scope>NUCLEOTIDE SEQUENCE</scope>
    <source>
        <strain evidence="3">ChiGjej1B1-24693</strain>
    </source>
</reference>
<organism evidence="3 4">
    <name type="scientific">Candidatus Avipropionibacterium avicola</name>
    <dbReference type="NCBI Taxonomy" id="2840701"/>
    <lineage>
        <taxon>Bacteria</taxon>
        <taxon>Bacillati</taxon>
        <taxon>Actinomycetota</taxon>
        <taxon>Actinomycetes</taxon>
        <taxon>Propionibacteriales</taxon>
        <taxon>Propionibacteriaceae</taxon>
        <taxon>Propionibacteriaceae incertae sedis</taxon>
        <taxon>Candidatus Avipropionibacterium</taxon>
    </lineage>
</organism>
<evidence type="ECO:0000256" key="1">
    <source>
        <dbReference type="SAM" id="MobiDB-lite"/>
    </source>
</evidence>
<evidence type="ECO:0000313" key="3">
    <source>
        <dbReference type="EMBL" id="HIT74757.1"/>
    </source>
</evidence>
<dbReference type="Proteomes" id="UP000886842">
    <property type="component" value="Unassembled WGS sequence"/>
</dbReference>
<dbReference type="Pfam" id="PF16819">
    <property type="entry name" value="DUF5074"/>
    <property type="match status" value="1"/>
</dbReference>
<dbReference type="Gene3D" id="2.130.10.10">
    <property type="entry name" value="YVTN repeat-like/Quinoprotein amine dehydrogenase"/>
    <property type="match status" value="2"/>
</dbReference>
<evidence type="ECO:0000313" key="4">
    <source>
        <dbReference type="Proteomes" id="UP000886842"/>
    </source>
</evidence>
<feature type="signal peptide" evidence="2">
    <location>
        <begin position="1"/>
        <end position="45"/>
    </location>
</feature>
<dbReference type="InterPro" id="IPR031815">
    <property type="entry name" value="DUF5074"/>
</dbReference>
<feature type="region of interest" description="Disordered" evidence="1">
    <location>
        <begin position="1"/>
        <end position="20"/>
    </location>
</feature>
<protein>
    <submittedName>
        <fullName evidence="3">Uncharacterized protein</fullName>
    </submittedName>
</protein>
<comment type="caution">
    <text evidence="3">The sequence shown here is derived from an EMBL/GenBank/DDBJ whole genome shotgun (WGS) entry which is preliminary data.</text>
</comment>
<keyword evidence="2" id="KW-0732">Signal</keyword>
<name>A0A9D1GWU7_9ACTN</name>
<dbReference type="SUPFAM" id="SSF50969">
    <property type="entry name" value="YVTN repeat-like/Quinoprotein amine dehydrogenase"/>
    <property type="match status" value="2"/>
</dbReference>
<dbReference type="InterPro" id="IPR011044">
    <property type="entry name" value="Quino_amine_DH_bsu"/>
</dbReference>
<dbReference type="PANTHER" id="PTHR47197:SF3">
    <property type="entry name" value="DIHYDRO-HEME D1 DEHYDROGENASE"/>
    <property type="match status" value="1"/>
</dbReference>
<dbReference type="InterPro" id="IPR051200">
    <property type="entry name" value="Host-pathogen_enzymatic-act"/>
</dbReference>